<dbReference type="GO" id="GO:0000978">
    <property type="term" value="F:RNA polymerase II cis-regulatory region sequence-specific DNA binding"/>
    <property type="evidence" value="ECO:0007669"/>
    <property type="project" value="TreeGrafter"/>
</dbReference>
<dbReference type="PANTHER" id="PTHR16223:SF125">
    <property type="entry name" value="OS08G0506700 PROTEIN"/>
    <property type="match status" value="1"/>
</dbReference>
<keyword evidence="3" id="KW-0805">Transcription regulation</keyword>
<comment type="caution">
    <text evidence="9">The sequence shown here is derived from an EMBL/GenBank/DDBJ whole genome shotgun (WGS) entry which is preliminary data.</text>
</comment>
<dbReference type="EMBL" id="JADCNM010000003">
    <property type="protein sequence ID" value="KAG0490380.1"/>
    <property type="molecule type" value="Genomic_DNA"/>
</dbReference>
<feature type="compositionally biased region" description="Polar residues" evidence="7">
    <location>
        <begin position="212"/>
        <end position="225"/>
    </location>
</feature>
<organism evidence="9 10">
    <name type="scientific">Vanilla planifolia</name>
    <name type="common">Vanilla</name>
    <dbReference type="NCBI Taxonomy" id="51239"/>
    <lineage>
        <taxon>Eukaryota</taxon>
        <taxon>Viridiplantae</taxon>
        <taxon>Streptophyta</taxon>
        <taxon>Embryophyta</taxon>
        <taxon>Tracheophyta</taxon>
        <taxon>Spermatophyta</taxon>
        <taxon>Magnoliopsida</taxon>
        <taxon>Liliopsida</taxon>
        <taxon>Asparagales</taxon>
        <taxon>Orchidaceae</taxon>
        <taxon>Vanilloideae</taxon>
        <taxon>Vanilleae</taxon>
        <taxon>Vanilla</taxon>
    </lineage>
</organism>
<dbReference type="GO" id="GO:0000981">
    <property type="term" value="F:DNA-binding transcription factor activity, RNA polymerase II-specific"/>
    <property type="evidence" value="ECO:0007669"/>
    <property type="project" value="TreeGrafter"/>
</dbReference>
<dbReference type="PANTHER" id="PTHR16223">
    <property type="entry name" value="TRANSCRIPTION FACTOR BHLH83-RELATED"/>
    <property type="match status" value="1"/>
</dbReference>
<name>A0A835RLG0_VANPL</name>
<keyword evidence="4" id="KW-0238">DNA-binding</keyword>
<proteinExistence type="inferred from homology"/>
<dbReference type="PROSITE" id="PS50888">
    <property type="entry name" value="BHLH"/>
    <property type="match status" value="1"/>
</dbReference>
<dbReference type="Proteomes" id="UP000639772">
    <property type="component" value="Chromosome 3"/>
</dbReference>
<dbReference type="InterPro" id="IPR011598">
    <property type="entry name" value="bHLH_dom"/>
</dbReference>
<evidence type="ECO:0000256" key="6">
    <source>
        <dbReference type="ARBA" id="ARBA00023242"/>
    </source>
</evidence>
<keyword evidence="5" id="KW-0804">Transcription</keyword>
<evidence type="ECO:0000256" key="7">
    <source>
        <dbReference type="SAM" id="MobiDB-lite"/>
    </source>
</evidence>
<dbReference type="InterPro" id="IPR045239">
    <property type="entry name" value="bHLH95_bHLH"/>
</dbReference>
<accession>A0A835RLG0</accession>
<dbReference type="CDD" id="cd11393">
    <property type="entry name" value="bHLH_AtbHLH_like"/>
    <property type="match status" value="1"/>
</dbReference>
<feature type="domain" description="BHLH" evidence="8">
    <location>
        <begin position="295"/>
        <end position="346"/>
    </location>
</feature>
<dbReference type="SMART" id="SM00353">
    <property type="entry name" value="HLH"/>
    <property type="match status" value="1"/>
</dbReference>
<dbReference type="AlphaFoldDB" id="A0A835RLG0"/>
<dbReference type="Pfam" id="PF00010">
    <property type="entry name" value="HLH"/>
    <property type="match status" value="1"/>
</dbReference>
<dbReference type="GO" id="GO:0005634">
    <property type="term" value="C:nucleus"/>
    <property type="evidence" value="ECO:0007669"/>
    <property type="project" value="UniProtKB-SubCell"/>
</dbReference>
<evidence type="ECO:0000313" key="9">
    <source>
        <dbReference type="EMBL" id="KAG0490380.1"/>
    </source>
</evidence>
<reference evidence="9 10" key="1">
    <citation type="journal article" date="2020" name="Nat. Food">
        <title>A phased Vanilla planifolia genome enables genetic improvement of flavour and production.</title>
        <authorList>
            <person name="Hasing T."/>
            <person name="Tang H."/>
            <person name="Brym M."/>
            <person name="Khazi F."/>
            <person name="Huang T."/>
            <person name="Chambers A.H."/>
        </authorList>
    </citation>
    <scope>NUCLEOTIDE SEQUENCE [LARGE SCALE GENOMIC DNA]</scope>
    <source>
        <tissue evidence="9">Leaf</tissue>
    </source>
</reference>
<dbReference type="FunFam" id="4.10.280.10:FF:000021">
    <property type="entry name" value="Transcription factor bHLH130 family"/>
    <property type="match status" value="1"/>
</dbReference>
<comment type="similarity">
    <text evidence="2">Belongs to the bHLH protein family.</text>
</comment>
<dbReference type="SUPFAM" id="SSF47459">
    <property type="entry name" value="HLH, helix-loop-helix DNA-binding domain"/>
    <property type="match status" value="1"/>
</dbReference>
<evidence type="ECO:0000256" key="1">
    <source>
        <dbReference type="ARBA" id="ARBA00004123"/>
    </source>
</evidence>
<gene>
    <name evidence="9" type="ORF">HPP92_007243</name>
</gene>
<comment type="subcellular location">
    <subcellularLocation>
        <location evidence="1">Nucleus</location>
    </subcellularLocation>
</comment>
<feature type="region of interest" description="Disordered" evidence="7">
    <location>
        <begin position="212"/>
        <end position="243"/>
    </location>
</feature>
<evidence type="ECO:0000259" key="8">
    <source>
        <dbReference type="PROSITE" id="PS50888"/>
    </source>
</evidence>
<dbReference type="OrthoDB" id="2019494at2759"/>
<evidence type="ECO:0000256" key="5">
    <source>
        <dbReference type="ARBA" id="ARBA00023163"/>
    </source>
</evidence>
<evidence type="ECO:0000256" key="2">
    <source>
        <dbReference type="ARBA" id="ARBA00005510"/>
    </source>
</evidence>
<evidence type="ECO:0000256" key="3">
    <source>
        <dbReference type="ARBA" id="ARBA00023015"/>
    </source>
</evidence>
<dbReference type="Gene3D" id="4.10.280.10">
    <property type="entry name" value="Helix-loop-helix DNA-binding domain"/>
    <property type="match status" value="1"/>
</dbReference>
<keyword evidence="6" id="KW-0539">Nucleus</keyword>
<sequence>MMYGSVSGVAKELKYPFPAMAFGRRKEETEHQRAQQLSSGLLRYRSAPGSLSGEICEEFHPLRPSSPETEAIFSHLLSPELHGEKPAGSDGRKNPNLHHPYSAAAVDHREALLPSQMLYNSKVQQMTENAGGDSNLIRQGSSPSGLFCCLKGDSGYGLTSQISFSSRRNALSLISDVDSNGFSGGRHSERQEKCGGSSRLYVPGCPISSEESSLISGNLPETSSAGGLKRGRSMDGAAGKNQTDYHNNAEQMRPQISGIVHQLGLPKTSSEIAVLEKLLQFQDAVPCKIRAKRGCATHPRSIAERVRRTRISERMKKLQELVPNMDKLQTNTSDMLDLAIEYIKDLQRQIKSLKESGERCSCLSSKQRFCQNFES</sequence>
<dbReference type="GO" id="GO:0046983">
    <property type="term" value="F:protein dimerization activity"/>
    <property type="evidence" value="ECO:0007669"/>
    <property type="project" value="InterPro"/>
</dbReference>
<protein>
    <recommendedName>
        <fullName evidence="8">BHLH domain-containing protein</fullName>
    </recommendedName>
</protein>
<dbReference type="InterPro" id="IPR045843">
    <property type="entry name" value="IND-like"/>
</dbReference>
<evidence type="ECO:0000313" key="10">
    <source>
        <dbReference type="Proteomes" id="UP000639772"/>
    </source>
</evidence>
<evidence type="ECO:0000256" key="4">
    <source>
        <dbReference type="ARBA" id="ARBA00023125"/>
    </source>
</evidence>
<dbReference type="InterPro" id="IPR036638">
    <property type="entry name" value="HLH_DNA-bd_sf"/>
</dbReference>